<dbReference type="InterPro" id="IPR013216">
    <property type="entry name" value="Methyltransf_11"/>
</dbReference>
<reference evidence="2" key="1">
    <citation type="submission" date="2022-07" db="EMBL/GenBank/DDBJ databases">
        <title>Alkalimarinus sp. nov., isolated from gut of a Alitta virens.</title>
        <authorList>
            <person name="Yang A.I."/>
            <person name="Shin N.-R."/>
        </authorList>
    </citation>
    <scope>NUCLEOTIDE SEQUENCE</scope>
    <source>
        <strain evidence="2">FA028</strain>
    </source>
</reference>
<dbReference type="Gene3D" id="3.40.50.150">
    <property type="entry name" value="Vaccinia Virus protein VP39"/>
    <property type="match status" value="1"/>
</dbReference>
<dbReference type="PANTHER" id="PTHR45036">
    <property type="entry name" value="METHYLTRANSFERASE LIKE 7B"/>
    <property type="match status" value="1"/>
</dbReference>
<evidence type="ECO:0000259" key="1">
    <source>
        <dbReference type="Pfam" id="PF08241"/>
    </source>
</evidence>
<gene>
    <name evidence="2" type="ORF">NNL22_03410</name>
</gene>
<keyword evidence="2" id="KW-0808">Transferase</keyword>
<evidence type="ECO:0000313" key="3">
    <source>
        <dbReference type="Proteomes" id="UP001164472"/>
    </source>
</evidence>
<dbReference type="SUPFAM" id="SSF53335">
    <property type="entry name" value="S-adenosyl-L-methionine-dependent methyltransferases"/>
    <property type="match status" value="1"/>
</dbReference>
<name>A0A9E8HSD5_9ALTE</name>
<sequence>MSLYENYLLPHVINLACSSKPVLRQRNKVVPYAEGRVLEVGFGSGLNLPYYNTANVEFIWGLEPAEGMRRKAQKNIAASGIDIKWLDLPGEEIPLDNNSVDTILLTYTLCTIPDWKTALEQMKRVLKPEGKLLFCEHGEAPDESIKRWQQRVNPYWKKVAGGCNLNRNIPECLEKTGFTIKDMETRYLPSTPKIAGFNYWGYAQYR</sequence>
<dbReference type="EMBL" id="CP101527">
    <property type="protein sequence ID" value="UZW75656.1"/>
    <property type="molecule type" value="Genomic_DNA"/>
</dbReference>
<protein>
    <submittedName>
        <fullName evidence="2">Class I SAM-dependent methyltransferase</fullName>
    </submittedName>
</protein>
<feature type="domain" description="Methyltransferase type 11" evidence="1">
    <location>
        <begin position="38"/>
        <end position="134"/>
    </location>
</feature>
<dbReference type="KEGG" id="asem:NNL22_03410"/>
<proteinExistence type="predicted"/>
<evidence type="ECO:0000313" key="2">
    <source>
        <dbReference type="EMBL" id="UZW75656.1"/>
    </source>
</evidence>
<accession>A0A9E8HSD5</accession>
<dbReference type="CDD" id="cd02440">
    <property type="entry name" value="AdoMet_MTases"/>
    <property type="match status" value="1"/>
</dbReference>
<dbReference type="Pfam" id="PF08241">
    <property type="entry name" value="Methyltransf_11"/>
    <property type="match status" value="1"/>
</dbReference>
<dbReference type="GO" id="GO:0032259">
    <property type="term" value="P:methylation"/>
    <property type="evidence" value="ECO:0007669"/>
    <property type="project" value="UniProtKB-KW"/>
</dbReference>
<keyword evidence="2" id="KW-0489">Methyltransferase</keyword>
<dbReference type="GO" id="GO:0008757">
    <property type="term" value="F:S-adenosylmethionine-dependent methyltransferase activity"/>
    <property type="evidence" value="ECO:0007669"/>
    <property type="project" value="InterPro"/>
</dbReference>
<keyword evidence="3" id="KW-1185">Reference proteome</keyword>
<dbReference type="RefSeq" id="WP_251810519.1">
    <property type="nucleotide sequence ID" value="NZ_CP101527.1"/>
</dbReference>
<dbReference type="AlphaFoldDB" id="A0A9E8HSD5"/>
<dbReference type="Proteomes" id="UP001164472">
    <property type="component" value="Chromosome"/>
</dbReference>
<dbReference type="InterPro" id="IPR052356">
    <property type="entry name" value="Thiol_S-MT"/>
</dbReference>
<dbReference type="InterPro" id="IPR029063">
    <property type="entry name" value="SAM-dependent_MTases_sf"/>
</dbReference>
<organism evidence="2 3">
    <name type="scientific">Alkalimarinus sediminis</name>
    <dbReference type="NCBI Taxonomy" id="1632866"/>
    <lineage>
        <taxon>Bacteria</taxon>
        <taxon>Pseudomonadati</taxon>
        <taxon>Pseudomonadota</taxon>
        <taxon>Gammaproteobacteria</taxon>
        <taxon>Alteromonadales</taxon>
        <taxon>Alteromonadaceae</taxon>
        <taxon>Alkalimarinus</taxon>
    </lineage>
</organism>
<dbReference type="PANTHER" id="PTHR45036:SF1">
    <property type="entry name" value="METHYLTRANSFERASE LIKE 7A"/>
    <property type="match status" value="1"/>
</dbReference>